<dbReference type="AlphaFoldDB" id="A0A9P9FKV3"/>
<sequence>MPITRADAASKADNATFTESLTSKPFLFVIGKERKEFHIHAELFAKLSPALNILVNGRMREACEREVHWPDTDTETFVRFAKFAYSHDYAEAEPDILTPDPEAKSVSKQRPVDLTFPEDNEESGSGEDDEEEEDGEEDDGEDDEEDDDDMSSTSVSDDDGDAEDDDEEGDPSEHNNAVDISSTDDESDSDDSSTLSDSQADTDYHIFAFSIKEFIDDYFHAPPAQPPAGYGLDMHRSEGHFGHLQKRRRLSRDYRVDPRLHGKYEAMKQFEAFDLPCIKDPVTHTVAATRWKFRQNNDPFESYRPVFLSHATLYTLADKYGVEDLKALTLRRLHASLMAFTIFRERIPDLVALVYVIYRNTIEKDPARKLIAAFFSCIGKDVRDSPDFRVALRCEGDFAHDVFQEVAKRLD</sequence>
<reference evidence="2" key="1">
    <citation type="journal article" date="2021" name="Nat. Commun.">
        <title>Genetic determinants of endophytism in the Arabidopsis root mycobiome.</title>
        <authorList>
            <person name="Mesny F."/>
            <person name="Miyauchi S."/>
            <person name="Thiergart T."/>
            <person name="Pickel B."/>
            <person name="Atanasova L."/>
            <person name="Karlsson M."/>
            <person name="Huettel B."/>
            <person name="Barry K.W."/>
            <person name="Haridas S."/>
            <person name="Chen C."/>
            <person name="Bauer D."/>
            <person name="Andreopoulos W."/>
            <person name="Pangilinan J."/>
            <person name="LaButti K."/>
            <person name="Riley R."/>
            <person name="Lipzen A."/>
            <person name="Clum A."/>
            <person name="Drula E."/>
            <person name="Henrissat B."/>
            <person name="Kohler A."/>
            <person name="Grigoriev I.V."/>
            <person name="Martin F.M."/>
            <person name="Hacquard S."/>
        </authorList>
    </citation>
    <scope>NUCLEOTIDE SEQUENCE</scope>
    <source>
        <strain evidence="2">MPI-CAGE-AT-0147</strain>
    </source>
</reference>
<evidence type="ECO:0000313" key="3">
    <source>
        <dbReference type="Proteomes" id="UP000738349"/>
    </source>
</evidence>
<dbReference type="Proteomes" id="UP000738349">
    <property type="component" value="Unassembled WGS sequence"/>
</dbReference>
<feature type="compositionally biased region" description="Acidic residues" evidence="1">
    <location>
        <begin position="116"/>
        <end position="170"/>
    </location>
</feature>
<protein>
    <recommendedName>
        <fullName evidence="4">BTB domain-containing protein</fullName>
    </recommendedName>
</protein>
<keyword evidence="3" id="KW-1185">Reference proteome</keyword>
<dbReference type="InterPro" id="IPR011333">
    <property type="entry name" value="SKP1/BTB/POZ_sf"/>
</dbReference>
<gene>
    <name evidence="2" type="ORF">EDB81DRAFT_258188</name>
</gene>
<feature type="region of interest" description="Disordered" evidence="1">
    <location>
        <begin position="93"/>
        <end position="198"/>
    </location>
</feature>
<proteinExistence type="predicted"/>
<name>A0A9P9FKV3_9HYPO</name>
<dbReference type="OrthoDB" id="9997739at2759"/>
<evidence type="ECO:0000313" key="2">
    <source>
        <dbReference type="EMBL" id="KAH7165585.1"/>
    </source>
</evidence>
<dbReference type="PANTHER" id="PTHR47843">
    <property type="entry name" value="BTB DOMAIN-CONTAINING PROTEIN-RELATED"/>
    <property type="match status" value="1"/>
</dbReference>
<evidence type="ECO:0000256" key="1">
    <source>
        <dbReference type="SAM" id="MobiDB-lite"/>
    </source>
</evidence>
<dbReference type="EMBL" id="JAGMUV010000003">
    <property type="protein sequence ID" value="KAH7165585.1"/>
    <property type="molecule type" value="Genomic_DNA"/>
</dbReference>
<comment type="caution">
    <text evidence="2">The sequence shown here is derived from an EMBL/GenBank/DDBJ whole genome shotgun (WGS) entry which is preliminary data.</text>
</comment>
<feature type="compositionally biased region" description="Acidic residues" evidence="1">
    <location>
        <begin position="182"/>
        <end position="191"/>
    </location>
</feature>
<dbReference type="Gene3D" id="3.30.710.10">
    <property type="entry name" value="Potassium Channel Kv1.1, Chain A"/>
    <property type="match status" value="1"/>
</dbReference>
<organism evidence="2 3">
    <name type="scientific">Dactylonectria macrodidyma</name>
    <dbReference type="NCBI Taxonomy" id="307937"/>
    <lineage>
        <taxon>Eukaryota</taxon>
        <taxon>Fungi</taxon>
        <taxon>Dikarya</taxon>
        <taxon>Ascomycota</taxon>
        <taxon>Pezizomycotina</taxon>
        <taxon>Sordariomycetes</taxon>
        <taxon>Hypocreomycetidae</taxon>
        <taxon>Hypocreales</taxon>
        <taxon>Nectriaceae</taxon>
        <taxon>Dactylonectria</taxon>
    </lineage>
</organism>
<accession>A0A9P9FKV3</accession>
<evidence type="ECO:0008006" key="4">
    <source>
        <dbReference type="Google" id="ProtNLM"/>
    </source>
</evidence>